<sequence>MFHEEVFICFLLMFIVHGENDAITSIGQLSLEELRQYQDPSQMLAKQEIIVLLRASPPWGTTFSTCLKSRYKWKTEKRFQRTVEYYDTQGLRHTSTVGTTLRNFTVNIKVVENKGQQTKITVKQNTSKNTESAMSEAETDYTVLMGDYSAKESRGRLATEL</sequence>
<proteinExistence type="predicted"/>
<feature type="signal peptide" evidence="1">
    <location>
        <begin position="1"/>
        <end position="18"/>
    </location>
</feature>
<dbReference type="Gene3D" id="2.40.128.20">
    <property type="match status" value="1"/>
</dbReference>
<evidence type="ECO:0000256" key="1">
    <source>
        <dbReference type="SAM" id="SignalP"/>
    </source>
</evidence>
<dbReference type="AlphaFoldDB" id="A0A6M2E451"/>
<organism evidence="2">
    <name type="scientific">Amblyomma tuberculatum</name>
    <dbReference type="NCBI Taxonomy" id="48802"/>
    <lineage>
        <taxon>Eukaryota</taxon>
        <taxon>Metazoa</taxon>
        <taxon>Ecdysozoa</taxon>
        <taxon>Arthropoda</taxon>
        <taxon>Chelicerata</taxon>
        <taxon>Arachnida</taxon>
        <taxon>Acari</taxon>
        <taxon>Parasitiformes</taxon>
        <taxon>Ixodida</taxon>
        <taxon>Ixodoidea</taxon>
        <taxon>Ixodidae</taxon>
        <taxon>Amblyomminae</taxon>
        <taxon>Amblyomma</taxon>
    </lineage>
</organism>
<keyword evidence="1" id="KW-0732">Signal</keyword>
<reference evidence="2" key="1">
    <citation type="submission" date="2019-12" db="EMBL/GenBank/DDBJ databases">
        <title>The sialotranscriptome of the gopher-tortoise tick, Amblyomma tuberculatum.</title>
        <authorList>
            <person name="Karim S."/>
            <person name="Andersen J."/>
            <person name="Kumar D."/>
            <person name="Adamson S."/>
            <person name="Ennen J."/>
            <person name="Qualis C.P."/>
            <person name="Ribeiro J.M.C."/>
        </authorList>
    </citation>
    <scope>NUCLEOTIDE SEQUENCE</scope>
    <source>
        <strain evidence="2">Removed</strain>
        <tissue evidence="2">Salivary glands</tissue>
    </source>
</reference>
<evidence type="ECO:0000313" key="2">
    <source>
        <dbReference type="EMBL" id="NOV53202.1"/>
    </source>
</evidence>
<protein>
    <submittedName>
        <fullName evidence="2">Putative secreted protein</fullName>
    </submittedName>
</protein>
<accession>A0A6M2E451</accession>
<dbReference type="InterPro" id="IPR012674">
    <property type="entry name" value="Calycin"/>
</dbReference>
<feature type="chain" id="PRO_5026788734" evidence="1">
    <location>
        <begin position="19"/>
        <end position="161"/>
    </location>
</feature>
<name>A0A6M2E451_9ACAR</name>
<dbReference type="EMBL" id="GIDH01001259">
    <property type="protein sequence ID" value="NOV53202.1"/>
    <property type="molecule type" value="Transcribed_RNA"/>
</dbReference>